<reference evidence="1 2" key="1">
    <citation type="submission" date="2019-10" db="EMBL/GenBank/DDBJ databases">
        <authorList>
            <person name="Palmer J.M."/>
        </authorList>
    </citation>
    <scope>NUCLEOTIDE SEQUENCE [LARGE SCALE GENOMIC DNA]</scope>
    <source>
        <strain evidence="1 2">TWF694</strain>
    </source>
</reference>
<dbReference type="EMBL" id="JAVHJO010000011">
    <property type="protein sequence ID" value="KAK6533822.1"/>
    <property type="molecule type" value="Genomic_DNA"/>
</dbReference>
<name>A0AAV9X444_9PEZI</name>
<organism evidence="1 2">
    <name type="scientific">Orbilia ellipsospora</name>
    <dbReference type="NCBI Taxonomy" id="2528407"/>
    <lineage>
        <taxon>Eukaryota</taxon>
        <taxon>Fungi</taxon>
        <taxon>Dikarya</taxon>
        <taxon>Ascomycota</taxon>
        <taxon>Pezizomycotina</taxon>
        <taxon>Orbiliomycetes</taxon>
        <taxon>Orbiliales</taxon>
        <taxon>Orbiliaceae</taxon>
        <taxon>Orbilia</taxon>
    </lineage>
</organism>
<protein>
    <submittedName>
        <fullName evidence="1">Uncharacterized protein</fullName>
    </submittedName>
</protein>
<comment type="caution">
    <text evidence="1">The sequence shown here is derived from an EMBL/GenBank/DDBJ whole genome shotgun (WGS) entry which is preliminary data.</text>
</comment>
<sequence length="256" mass="27326">MDIAVRASNFPTRMGTADCSSYFQATVTPATVTITVTAPGRVTVTETIPTVFTVATTTRRRGGKRQDTAIHSNIPIYASACSGAVRYESACSCIGVTRTTITATTPSQTITITKTRTVTTFQPTATARPFILQVAEAGSYVAAVQAGGDYIAGFSKRESEAQLFYIDPNTTILKAIGFGDVGTYWVDYDTDFLWFTGIIQPVTCNIDNSNGLACVSGHFTELGTYAGNYSMSITIPGLDLDPYGGVHVTPKVIYKA</sequence>
<evidence type="ECO:0000313" key="2">
    <source>
        <dbReference type="Proteomes" id="UP001365542"/>
    </source>
</evidence>
<dbReference type="AlphaFoldDB" id="A0AAV9X444"/>
<evidence type="ECO:0000313" key="1">
    <source>
        <dbReference type="EMBL" id="KAK6533822.1"/>
    </source>
</evidence>
<dbReference type="Proteomes" id="UP001365542">
    <property type="component" value="Unassembled WGS sequence"/>
</dbReference>
<proteinExistence type="predicted"/>
<keyword evidence="2" id="KW-1185">Reference proteome</keyword>
<accession>A0AAV9X444</accession>
<gene>
    <name evidence="1" type="ORF">TWF694_002751</name>
</gene>